<dbReference type="Gene3D" id="2.170.16.10">
    <property type="entry name" value="Hedgehog/Intein (Hint) domain"/>
    <property type="match status" value="1"/>
</dbReference>
<dbReference type="PANTHER" id="PTHR46706">
    <property type="entry name" value="PROTEIN QUA-1-RELATED"/>
    <property type="match status" value="1"/>
</dbReference>
<dbReference type="GO" id="GO:0007267">
    <property type="term" value="P:cell-cell signaling"/>
    <property type="evidence" value="ECO:0007669"/>
    <property type="project" value="InterPro"/>
</dbReference>
<evidence type="ECO:0000313" key="7">
    <source>
        <dbReference type="WBParaSite" id="BTMF_0001566501-mRNA-1"/>
    </source>
</evidence>
<dbReference type="InterPro" id="IPR036844">
    <property type="entry name" value="Hint_dom_sf"/>
</dbReference>
<dbReference type="InterPro" id="IPR001657">
    <property type="entry name" value="Hedgehog"/>
</dbReference>
<sequence>DDDDESYGSKEVGKIDVTKEGGKIKERFGNIPDNDSKEKWNQEKRKFPALDIQENMKSELDPHKTNGTGKKEELFTVRFGEIGNQTKDGTKKIEEGTEKNQGDSSGNNANATKATESERKDHSNANKEGGGDDLTGKILAGGKVKNGAKKVKKTKSHKEKSTKKLVSKKLPANETMHHKNNTSKGSEKKITLTQKTDKSAGNQQKEKKHGELKDQLKSGSTQSSKPVLVPVSKSQMRYERVEMFYHREPETRAKFVVLETESGRKLSLTELHLLPLGDCKEMHESMTDTTDIVDQWLRKSKFAHRARIGDCVFTMTSNHELQVDRIVKVGRQYLKGIYSPMTVEGSIVADGILASCFSQVESHFSQKLVYDFLIFLYRIFGPLMQSLDEPIQHLPTFIDSIHHLGRFAVPFVKY</sequence>
<dbReference type="Pfam" id="PF01079">
    <property type="entry name" value="Hint"/>
    <property type="match status" value="1"/>
</dbReference>
<dbReference type="Proteomes" id="UP000280834">
    <property type="component" value="Unassembled WGS sequence"/>
</dbReference>
<reference evidence="7" key="1">
    <citation type="submission" date="2017-02" db="UniProtKB">
        <authorList>
            <consortium name="WormBaseParasite"/>
        </authorList>
    </citation>
    <scope>IDENTIFICATION</scope>
</reference>
<gene>
    <name evidence="5" type="ORF">BTMF_LOCUS13658</name>
</gene>
<dbReference type="GO" id="GO:0005576">
    <property type="term" value="C:extracellular region"/>
    <property type="evidence" value="ECO:0007669"/>
    <property type="project" value="UniProtKB-SubCell"/>
</dbReference>
<evidence type="ECO:0000259" key="4">
    <source>
        <dbReference type="SMART" id="SM00305"/>
    </source>
</evidence>
<feature type="compositionally biased region" description="Basic and acidic residues" evidence="3">
    <location>
        <begin position="7"/>
        <end position="75"/>
    </location>
</feature>
<feature type="compositionally biased region" description="Basic and acidic residues" evidence="3">
    <location>
        <begin position="88"/>
        <end position="101"/>
    </location>
</feature>
<dbReference type="WBParaSite" id="BTMF_0001566501-mRNA-1">
    <property type="protein sequence ID" value="BTMF_0001566501-mRNA-1"/>
    <property type="gene ID" value="BTMF_0001566501"/>
</dbReference>
<reference evidence="5 6" key="2">
    <citation type="submission" date="2018-11" db="EMBL/GenBank/DDBJ databases">
        <authorList>
            <consortium name="Pathogen Informatics"/>
        </authorList>
    </citation>
    <scope>NUCLEOTIDE SEQUENCE [LARGE SCALE GENOMIC DNA]</scope>
</reference>
<dbReference type="InterPro" id="IPR003586">
    <property type="entry name" value="Hint_dom_C"/>
</dbReference>
<dbReference type="STRING" id="42155.A0A0R3R6M1"/>
<protein>
    <submittedName>
        <fullName evidence="7">HintC domain-containing protein</fullName>
    </submittedName>
</protein>
<feature type="compositionally biased region" description="Polar residues" evidence="3">
    <location>
        <begin position="102"/>
        <end position="114"/>
    </location>
</feature>
<dbReference type="PANTHER" id="PTHR46706:SF12">
    <property type="entry name" value="PROTEIN QUA-1-RELATED"/>
    <property type="match status" value="1"/>
</dbReference>
<dbReference type="EMBL" id="UZAG01020332">
    <property type="protein sequence ID" value="VDO46446.1"/>
    <property type="molecule type" value="Genomic_DNA"/>
</dbReference>
<dbReference type="SUPFAM" id="SSF51294">
    <property type="entry name" value="Hedgehog/intein (Hint) domain"/>
    <property type="match status" value="1"/>
</dbReference>
<feature type="compositionally biased region" description="Basic and acidic residues" evidence="3">
    <location>
        <begin position="115"/>
        <end position="125"/>
    </location>
</feature>
<feature type="compositionally biased region" description="Basic and acidic residues" evidence="3">
    <location>
        <begin position="185"/>
        <end position="216"/>
    </location>
</feature>
<dbReference type="SMART" id="SM00305">
    <property type="entry name" value="HintC"/>
    <property type="match status" value="1"/>
</dbReference>
<dbReference type="PRINTS" id="PR00632">
    <property type="entry name" value="SONICHHOG"/>
</dbReference>
<dbReference type="AlphaFoldDB" id="A0A0R3R6M1"/>
<evidence type="ECO:0000256" key="1">
    <source>
        <dbReference type="ARBA" id="ARBA00004239"/>
    </source>
</evidence>
<comment type="subcellular location">
    <subcellularLocation>
        <location evidence="1">Secreted</location>
        <location evidence="1">Extracellular space</location>
    </subcellularLocation>
</comment>
<evidence type="ECO:0000313" key="6">
    <source>
        <dbReference type="Proteomes" id="UP000280834"/>
    </source>
</evidence>
<proteinExistence type="predicted"/>
<name>A0A0R3R6M1_9BILA</name>
<dbReference type="GO" id="GO:0016540">
    <property type="term" value="P:protein autoprocessing"/>
    <property type="evidence" value="ECO:0007669"/>
    <property type="project" value="InterPro"/>
</dbReference>
<keyword evidence="2" id="KW-0217">Developmental protein</keyword>
<accession>A0A0R3R6M1</accession>
<feature type="compositionally biased region" description="Basic residues" evidence="3">
    <location>
        <begin position="146"/>
        <end position="167"/>
    </location>
</feature>
<keyword evidence="6" id="KW-1185">Reference proteome</keyword>
<dbReference type="CDD" id="cd00081">
    <property type="entry name" value="Hint"/>
    <property type="match status" value="1"/>
</dbReference>
<dbReference type="InterPro" id="IPR001767">
    <property type="entry name" value="Hedgehog_Hint"/>
</dbReference>
<feature type="region of interest" description="Disordered" evidence="3">
    <location>
        <begin position="1"/>
        <end position="228"/>
    </location>
</feature>
<evidence type="ECO:0000256" key="3">
    <source>
        <dbReference type="SAM" id="MobiDB-lite"/>
    </source>
</evidence>
<evidence type="ECO:0000256" key="2">
    <source>
        <dbReference type="ARBA" id="ARBA00022473"/>
    </source>
</evidence>
<organism evidence="7">
    <name type="scientific">Brugia timori</name>
    <dbReference type="NCBI Taxonomy" id="42155"/>
    <lineage>
        <taxon>Eukaryota</taxon>
        <taxon>Metazoa</taxon>
        <taxon>Ecdysozoa</taxon>
        <taxon>Nematoda</taxon>
        <taxon>Chromadorea</taxon>
        <taxon>Rhabditida</taxon>
        <taxon>Spirurina</taxon>
        <taxon>Spiruromorpha</taxon>
        <taxon>Filarioidea</taxon>
        <taxon>Onchocercidae</taxon>
        <taxon>Brugia</taxon>
    </lineage>
</organism>
<dbReference type="InterPro" id="IPR052140">
    <property type="entry name" value="Dev_Signal_Hedgehog-like"/>
</dbReference>
<evidence type="ECO:0000313" key="5">
    <source>
        <dbReference type="EMBL" id="VDO46446.1"/>
    </source>
</evidence>
<feature type="domain" description="Hint" evidence="4">
    <location>
        <begin position="318"/>
        <end position="362"/>
    </location>
</feature>